<name>A0A1F4XWV7_9BACT</name>
<dbReference type="InterPro" id="IPR036259">
    <property type="entry name" value="MFS_trans_sf"/>
</dbReference>
<keyword evidence="3 5" id="KW-1133">Transmembrane helix</keyword>
<dbReference type="AlphaFoldDB" id="A0A1F4XWV7"/>
<feature type="transmembrane region" description="Helical" evidence="5">
    <location>
        <begin position="34"/>
        <end position="53"/>
    </location>
</feature>
<organism evidence="6 7">
    <name type="scientific">Candidatus Adlerbacteria bacterium RIFCSPLOWO2_01_FULL_54_21b</name>
    <dbReference type="NCBI Taxonomy" id="1797245"/>
    <lineage>
        <taxon>Bacteria</taxon>
        <taxon>Candidatus Adleribacteriota</taxon>
    </lineage>
</organism>
<comment type="subcellular location">
    <subcellularLocation>
        <location evidence="1">Membrane</location>
        <topology evidence="1">Multi-pass membrane protein</topology>
    </subcellularLocation>
</comment>
<gene>
    <name evidence="6" type="ORF">A2949_02795</name>
</gene>
<dbReference type="InterPro" id="IPR003689">
    <property type="entry name" value="ZIP"/>
</dbReference>
<sequence>MSEILLASALVMLASIVGIVSVWRSAGAALERNLHFLISFSAGVFIVFAYGLAREGIEHSGSTTVGLLWMFGGALFVWVAFKFMPGLHQHEVRTTDHDHEHAHLHLDPRRMLLTDSVHNAADGIFLAAAFATGSVFGWAAALSIFVHEVLQEISEYFVLRDAGYSVGRALRINFATSATIMVGAVGGYFLLDTFEMLEGPLLAVAAGGVMVVVLHDLIPHSVREAVSATHYLKHLTLFVVGAGLMAGVTALVPHVELEHIDTPVNLQA</sequence>
<evidence type="ECO:0000313" key="6">
    <source>
        <dbReference type="EMBL" id="OGC86195.1"/>
    </source>
</evidence>
<dbReference type="PANTHER" id="PTHR16950">
    <property type="entry name" value="ZINC TRANSPORTER SLC39A7 HISTIDINE-RICH MEMBRANE PROTEIN KE4"/>
    <property type="match status" value="1"/>
</dbReference>
<evidence type="ECO:0000256" key="4">
    <source>
        <dbReference type="ARBA" id="ARBA00023136"/>
    </source>
</evidence>
<accession>A0A1F4XWV7</accession>
<dbReference type="SUPFAM" id="SSF103473">
    <property type="entry name" value="MFS general substrate transporter"/>
    <property type="match status" value="1"/>
</dbReference>
<feature type="transmembrane region" description="Helical" evidence="5">
    <location>
        <begin position="65"/>
        <end position="84"/>
    </location>
</feature>
<feature type="transmembrane region" description="Helical" evidence="5">
    <location>
        <begin position="170"/>
        <end position="191"/>
    </location>
</feature>
<reference evidence="6 7" key="1">
    <citation type="journal article" date="2016" name="Nat. Commun.">
        <title>Thousands of microbial genomes shed light on interconnected biogeochemical processes in an aquifer system.</title>
        <authorList>
            <person name="Anantharaman K."/>
            <person name="Brown C.T."/>
            <person name="Hug L.A."/>
            <person name="Sharon I."/>
            <person name="Castelle C.J."/>
            <person name="Probst A.J."/>
            <person name="Thomas B.C."/>
            <person name="Singh A."/>
            <person name="Wilkins M.J."/>
            <person name="Karaoz U."/>
            <person name="Brodie E.L."/>
            <person name="Williams K.H."/>
            <person name="Hubbard S.S."/>
            <person name="Banfield J.F."/>
        </authorList>
    </citation>
    <scope>NUCLEOTIDE SEQUENCE [LARGE SCALE GENOMIC DNA]</scope>
</reference>
<dbReference type="GO" id="GO:0005385">
    <property type="term" value="F:zinc ion transmembrane transporter activity"/>
    <property type="evidence" value="ECO:0007669"/>
    <property type="project" value="TreeGrafter"/>
</dbReference>
<comment type="caution">
    <text evidence="6">The sequence shown here is derived from an EMBL/GenBank/DDBJ whole genome shotgun (WGS) entry which is preliminary data.</text>
</comment>
<dbReference type="Proteomes" id="UP000178585">
    <property type="component" value="Unassembled WGS sequence"/>
</dbReference>
<evidence type="ECO:0000256" key="3">
    <source>
        <dbReference type="ARBA" id="ARBA00022989"/>
    </source>
</evidence>
<dbReference type="EMBL" id="MEWZ01000029">
    <property type="protein sequence ID" value="OGC86195.1"/>
    <property type="molecule type" value="Genomic_DNA"/>
</dbReference>
<evidence type="ECO:0000256" key="5">
    <source>
        <dbReference type="SAM" id="Phobius"/>
    </source>
</evidence>
<feature type="transmembrane region" description="Helical" evidence="5">
    <location>
        <begin position="197"/>
        <end position="214"/>
    </location>
</feature>
<dbReference type="Pfam" id="PF02535">
    <property type="entry name" value="Zip"/>
    <property type="match status" value="1"/>
</dbReference>
<dbReference type="GO" id="GO:0016020">
    <property type="term" value="C:membrane"/>
    <property type="evidence" value="ECO:0007669"/>
    <property type="project" value="UniProtKB-SubCell"/>
</dbReference>
<dbReference type="GO" id="GO:0006882">
    <property type="term" value="P:intracellular zinc ion homeostasis"/>
    <property type="evidence" value="ECO:0007669"/>
    <property type="project" value="TreeGrafter"/>
</dbReference>
<keyword evidence="4 5" id="KW-0472">Membrane</keyword>
<dbReference type="PANTHER" id="PTHR16950:SF16">
    <property type="entry name" value="ZINC TRANSPORTER ZIP13"/>
    <property type="match status" value="1"/>
</dbReference>
<feature type="transmembrane region" description="Helical" evidence="5">
    <location>
        <begin position="235"/>
        <end position="255"/>
    </location>
</feature>
<evidence type="ECO:0008006" key="8">
    <source>
        <dbReference type="Google" id="ProtNLM"/>
    </source>
</evidence>
<feature type="transmembrane region" description="Helical" evidence="5">
    <location>
        <begin position="124"/>
        <end position="150"/>
    </location>
</feature>
<proteinExistence type="predicted"/>
<evidence type="ECO:0000256" key="2">
    <source>
        <dbReference type="ARBA" id="ARBA00022692"/>
    </source>
</evidence>
<evidence type="ECO:0000256" key="1">
    <source>
        <dbReference type="ARBA" id="ARBA00004141"/>
    </source>
</evidence>
<keyword evidence="2 5" id="KW-0812">Transmembrane</keyword>
<evidence type="ECO:0000313" key="7">
    <source>
        <dbReference type="Proteomes" id="UP000178585"/>
    </source>
</evidence>
<dbReference type="STRING" id="1797245.A2949_02795"/>
<protein>
    <recommendedName>
        <fullName evidence="8">Zinc/iron permease</fullName>
    </recommendedName>
</protein>